<organism evidence="1">
    <name type="scientific">marine metagenome</name>
    <dbReference type="NCBI Taxonomy" id="408172"/>
    <lineage>
        <taxon>unclassified sequences</taxon>
        <taxon>metagenomes</taxon>
        <taxon>ecological metagenomes</taxon>
    </lineage>
</organism>
<feature type="non-terminal residue" evidence="1">
    <location>
        <position position="72"/>
    </location>
</feature>
<accession>A0A383E3C0</accession>
<name>A0A383E3C0_9ZZZZ</name>
<protein>
    <submittedName>
        <fullName evidence="1">Uncharacterized protein</fullName>
    </submittedName>
</protein>
<dbReference type="InterPro" id="IPR009562">
    <property type="entry name" value="DUF1178"/>
</dbReference>
<evidence type="ECO:0000313" key="1">
    <source>
        <dbReference type="EMBL" id="SVE51094.1"/>
    </source>
</evidence>
<gene>
    <name evidence="1" type="ORF">METZ01_LOCUS503948</name>
</gene>
<dbReference type="AlphaFoldDB" id="A0A383E3C0"/>
<dbReference type="Pfam" id="PF06676">
    <property type="entry name" value="DUF1178"/>
    <property type="match status" value="1"/>
</dbReference>
<proteinExistence type="predicted"/>
<sequence length="72" mass="7819">MMVFDLVCANKHTFEAWFRDSKAFDGLRKKGQVQCPTCGVDKVEKALMAPNISTSKKQAKAAKESAVAADAV</sequence>
<dbReference type="EMBL" id="UINC01222347">
    <property type="protein sequence ID" value="SVE51094.1"/>
    <property type="molecule type" value="Genomic_DNA"/>
</dbReference>
<reference evidence="1" key="1">
    <citation type="submission" date="2018-05" db="EMBL/GenBank/DDBJ databases">
        <authorList>
            <person name="Lanie J.A."/>
            <person name="Ng W.-L."/>
            <person name="Kazmierczak K.M."/>
            <person name="Andrzejewski T.M."/>
            <person name="Davidsen T.M."/>
            <person name="Wayne K.J."/>
            <person name="Tettelin H."/>
            <person name="Glass J.I."/>
            <person name="Rusch D."/>
            <person name="Podicherti R."/>
            <person name="Tsui H.-C.T."/>
            <person name="Winkler M.E."/>
        </authorList>
    </citation>
    <scope>NUCLEOTIDE SEQUENCE</scope>
</reference>